<keyword evidence="3" id="KW-1185">Reference proteome</keyword>
<dbReference type="EMBL" id="LGUA01000073">
    <property type="protein sequence ID" value="OAX84480.1"/>
    <property type="molecule type" value="Genomic_DNA"/>
</dbReference>
<protein>
    <submittedName>
        <fullName evidence="2">Uncharacterized protein</fullName>
    </submittedName>
</protein>
<feature type="signal peptide" evidence="1">
    <location>
        <begin position="1"/>
        <end position="18"/>
    </location>
</feature>
<keyword evidence="1" id="KW-0732">Signal</keyword>
<name>A0A1B7P625_9EURO</name>
<evidence type="ECO:0000313" key="2">
    <source>
        <dbReference type="EMBL" id="OAX84480.1"/>
    </source>
</evidence>
<dbReference type="Proteomes" id="UP000091918">
    <property type="component" value="Unassembled WGS sequence"/>
</dbReference>
<feature type="chain" id="PRO_5008598430" evidence="1">
    <location>
        <begin position="19"/>
        <end position="56"/>
    </location>
</feature>
<dbReference type="OrthoDB" id="4185171at2759"/>
<dbReference type="AlphaFoldDB" id="A0A1B7P625"/>
<evidence type="ECO:0000256" key="1">
    <source>
        <dbReference type="SAM" id="SignalP"/>
    </source>
</evidence>
<comment type="caution">
    <text evidence="2">The sequence shown here is derived from an EMBL/GenBank/DDBJ whole genome shotgun (WGS) entry which is preliminary data.</text>
</comment>
<sequence>MKTFYALALFIAAAVVNASPVAQPAKLVAKSDDAEAAGQVRYIAYVVPSAEDEEQY</sequence>
<evidence type="ECO:0000313" key="3">
    <source>
        <dbReference type="Proteomes" id="UP000091918"/>
    </source>
</evidence>
<accession>A0A1B7P625</accession>
<gene>
    <name evidence="2" type="ORF">ACJ72_01151</name>
</gene>
<organism evidence="2 3">
    <name type="scientific">Emergomyces africanus</name>
    <dbReference type="NCBI Taxonomy" id="1955775"/>
    <lineage>
        <taxon>Eukaryota</taxon>
        <taxon>Fungi</taxon>
        <taxon>Dikarya</taxon>
        <taxon>Ascomycota</taxon>
        <taxon>Pezizomycotina</taxon>
        <taxon>Eurotiomycetes</taxon>
        <taxon>Eurotiomycetidae</taxon>
        <taxon>Onygenales</taxon>
        <taxon>Ajellomycetaceae</taxon>
        <taxon>Emergomyces</taxon>
    </lineage>
</organism>
<proteinExistence type="predicted"/>
<reference evidence="2 3" key="1">
    <citation type="submission" date="2015-07" db="EMBL/GenBank/DDBJ databases">
        <title>Emmonsia species relationships and genome sequence.</title>
        <authorList>
            <person name="Cuomo C.A."/>
            <person name="Schwartz I.S."/>
            <person name="Kenyon C."/>
            <person name="de Hoog G.S."/>
            <person name="Govender N.P."/>
            <person name="Botha A."/>
            <person name="Moreno L."/>
            <person name="de Vries M."/>
            <person name="Munoz J.F."/>
            <person name="Stielow J.B."/>
        </authorList>
    </citation>
    <scope>NUCLEOTIDE SEQUENCE [LARGE SCALE GENOMIC DNA]</scope>
    <source>
        <strain evidence="2 3">CBS 136260</strain>
    </source>
</reference>